<name>Q7UJZ7_RHOBA</name>
<evidence type="ECO:0000313" key="1">
    <source>
        <dbReference type="EMBL" id="CAD77084.1"/>
    </source>
</evidence>
<dbReference type="KEGG" id="rba:RB10954"/>
<dbReference type="Proteomes" id="UP000001025">
    <property type="component" value="Chromosome"/>
</dbReference>
<organism evidence="1 2">
    <name type="scientific">Rhodopirellula baltica (strain DSM 10527 / NCIMB 13988 / SH1)</name>
    <dbReference type="NCBI Taxonomy" id="243090"/>
    <lineage>
        <taxon>Bacteria</taxon>
        <taxon>Pseudomonadati</taxon>
        <taxon>Planctomycetota</taxon>
        <taxon>Planctomycetia</taxon>
        <taxon>Pirellulales</taxon>
        <taxon>Pirellulaceae</taxon>
        <taxon>Rhodopirellula</taxon>
    </lineage>
</organism>
<dbReference type="HOGENOM" id="CLU_1804671_0_0_0"/>
<proteinExistence type="predicted"/>
<sequence>MLVLATILFGPLSHCFTSDALGVGCGTDVGGFGWMIIGRRFRFPSLDRLKLVPKPRGKSGQRSATMHGLFATAIFHTAFDFFHDSPFGLPCVTAHDQRLQQAILSFDKHLTIAFQRLTNQFSKLIQRLLDLWVQFLIHFSIPD</sequence>
<evidence type="ECO:0000313" key="2">
    <source>
        <dbReference type="Proteomes" id="UP000001025"/>
    </source>
</evidence>
<dbReference type="AlphaFoldDB" id="Q7UJZ7"/>
<accession>Q7UJZ7</accession>
<keyword evidence="2" id="KW-1185">Reference proteome</keyword>
<dbReference type="InParanoid" id="Q7UJZ7"/>
<dbReference type="EnsemblBacteria" id="CAD77084">
    <property type="protein sequence ID" value="CAD77084"/>
    <property type="gene ID" value="RB10954"/>
</dbReference>
<gene>
    <name evidence="1" type="ordered locus">RB10954</name>
</gene>
<dbReference type="EMBL" id="BX294152">
    <property type="protein sequence ID" value="CAD77084.1"/>
    <property type="molecule type" value="Genomic_DNA"/>
</dbReference>
<protein>
    <submittedName>
        <fullName evidence="1">Uncharacterized protein</fullName>
    </submittedName>
</protein>
<reference evidence="1 2" key="1">
    <citation type="journal article" date="2003" name="Proc. Natl. Acad. Sci. U.S.A.">
        <title>Complete genome sequence of the marine planctomycete Pirellula sp. strain 1.</title>
        <authorList>
            <person name="Gloeckner F.O."/>
            <person name="Kube M."/>
            <person name="Bauer M."/>
            <person name="Teeling H."/>
            <person name="Lombardot T."/>
            <person name="Ludwig W."/>
            <person name="Gade D."/>
            <person name="Beck A."/>
            <person name="Borzym K."/>
            <person name="Heitmann K."/>
            <person name="Rabus R."/>
            <person name="Schlesner H."/>
            <person name="Amann R."/>
            <person name="Reinhardt R."/>
        </authorList>
    </citation>
    <scope>NUCLEOTIDE SEQUENCE [LARGE SCALE GENOMIC DNA]</scope>
    <source>
        <strain evidence="2">DSM 10527 / NCIMB 13988 / SH1</strain>
    </source>
</reference>